<accession>A0A011VQQ8</accession>
<proteinExistence type="predicted"/>
<evidence type="ECO:0000313" key="4">
    <source>
        <dbReference type="Proteomes" id="UP000021369"/>
    </source>
</evidence>
<gene>
    <name evidence="3" type="ORF">RASY3_13625</name>
</gene>
<comment type="caution">
    <text evidence="3">The sequence shown here is derived from an EMBL/GenBank/DDBJ whole genome shotgun (WGS) entry which is preliminary data.</text>
</comment>
<evidence type="ECO:0000256" key="1">
    <source>
        <dbReference type="SAM" id="MobiDB-lite"/>
    </source>
</evidence>
<dbReference type="EMBL" id="JEOB01000004">
    <property type="protein sequence ID" value="EXM37576.1"/>
    <property type="molecule type" value="Genomic_DNA"/>
</dbReference>
<dbReference type="PATRIC" id="fig|1341156.4.peg.3748"/>
<feature type="region of interest" description="Disordered" evidence="1">
    <location>
        <begin position="23"/>
        <end position="70"/>
    </location>
</feature>
<name>A0A011VQQ8_RUMAL</name>
<feature type="chain" id="PRO_5038447151" evidence="2">
    <location>
        <begin position="25"/>
        <end position="508"/>
    </location>
</feature>
<dbReference type="PROSITE" id="PS51257">
    <property type="entry name" value="PROKAR_LIPOPROTEIN"/>
    <property type="match status" value="1"/>
</dbReference>
<dbReference type="OrthoDB" id="210273at2"/>
<feature type="compositionally biased region" description="Acidic residues" evidence="1">
    <location>
        <begin position="50"/>
        <end position="65"/>
    </location>
</feature>
<reference evidence="3 4" key="1">
    <citation type="submission" date="2013-06" db="EMBL/GenBank/DDBJ databases">
        <title>Rumen cellulosomics: divergent fiber-degrading strategies revealed by comparative genome-wide analysis of six Ruminococcal strains.</title>
        <authorList>
            <person name="Dassa B."/>
            <person name="Borovok I."/>
            <person name="Lamed R."/>
            <person name="Flint H."/>
            <person name="Yeoman C.J."/>
            <person name="White B."/>
            <person name="Bayer E.A."/>
        </authorList>
    </citation>
    <scope>NUCLEOTIDE SEQUENCE [LARGE SCALE GENOMIC DNA]</scope>
    <source>
        <strain evidence="3 4">SY3</strain>
    </source>
</reference>
<evidence type="ECO:0000256" key="2">
    <source>
        <dbReference type="SAM" id="SignalP"/>
    </source>
</evidence>
<keyword evidence="2" id="KW-0732">Signal</keyword>
<feature type="compositionally biased region" description="Low complexity" evidence="1">
    <location>
        <begin position="32"/>
        <end position="49"/>
    </location>
</feature>
<organism evidence="3 4">
    <name type="scientific">Ruminococcus albus SY3</name>
    <dbReference type="NCBI Taxonomy" id="1341156"/>
    <lineage>
        <taxon>Bacteria</taxon>
        <taxon>Bacillati</taxon>
        <taxon>Bacillota</taxon>
        <taxon>Clostridia</taxon>
        <taxon>Eubacteriales</taxon>
        <taxon>Oscillospiraceae</taxon>
        <taxon>Ruminococcus</taxon>
    </lineage>
</organism>
<evidence type="ECO:0000313" key="3">
    <source>
        <dbReference type="EMBL" id="EXM37576.1"/>
    </source>
</evidence>
<dbReference type="Proteomes" id="UP000021369">
    <property type="component" value="Unassembled WGS sequence"/>
</dbReference>
<protein>
    <submittedName>
        <fullName evidence="3">Uncharacterized protein</fullName>
    </submittedName>
</protein>
<dbReference type="RefSeq" id="WP_037289094.1">
    <property type="nucleotide sequence ID" value="NZ_JEOB01000004.1"/>
</dbReference>
<sequence>MNKNSRKLAILLAALMAVSMTACSSGDDNSSEAETTTTTTAATTTAADETTTDEEPAEETPEEKDSEVTVQEDIQFDPADFKKAELKTAQLKEVAKFSSKDIDFLGDTDSLIYSKIDDKTIACCNYKGEKLVDGKAFNVEKLDHTDLYTYSVEKDGMIYSGLIDAEGNIVQAADNGVGLYKSLNDHFLIAFFPEAETDNEDEAIYYVTATQFSIKVNDGDVLYKGKVKVYDIESKKYLENTTVTTSPNYSAYGDLVSFSDDDNNRVWVNSEDKVLELGYEYNTVGNNMLVGQTEDGRIVYDHELNPLFSTKYTISEMSSTEDFFMLYDGETKKAGIMYKNGAIVLEPKYGNITYAGNGFFTYTNGEYGDKVGLLALDGTEITKEDYKSIRDFDIPGYFNAEKDNGKTDIIDETGKVIVADQDYGFSETASYVKESDTYDFMVWEKNEPALKLPSGTYIGKNMVFSNKEKAVFDQVTGKKLVEDVDKAHMAYGYLIITKGDNSTTYSVE</sequence>
<dbReference type="AlphaFoldDB" id="A0A011VQQ8"/>
<keyword evidence="4" id="KW-1185">Reference proteome</keyword>
<feature type="signal peptide" evidence="2">
    <location>
        <begin position="1"/>
        <end position="24"/>
    </location>
</feature>
<dbReference type="SUPFAM" id="SSF82171">
    <property type="entry name" value="DPP6 N-terminal domain-like"/>
    <property type="match status" value="1"/>
</dbReference>